<proteinExistence type="predicted"/>
<name>A0ACB9PCT1_BAUVA</name>
<evidence type="ECO:0000313" key="1">
    <source>
        <dbReference type="EMBL" id="KAI4345256.1"/>
    </source>
</evidence>
<reference evidence="1 2" key="1">
    <citation type="journal article" date="2022" name="DNA Res.">
        <title>Chromosomal-level genome assembly of the orchid tree Bauhinia variegata (Leguminosae; Cercidoideae) supports the allotetraploid origin hypothesis of Bauhinia.</title>
        <authorList>
            <person name="Zhong Y."/>
            <person name="Chen Y."/>
            <person name="Zheng D."/>
            <person name="Pang J."/>
            <person name="Liu Y."/>
            <person name="Luo S."/>
            <person name="Meng S."/>
            <person name="Qian L."/>
            <person name="Wei D."/>
            <person name="Dai S."/>
            <person name="Zhou R."/>
        </authorList>
    </citation>
    <scope>NUCLEOTIDE SEQUENCE [LARGE SCALE GENOMIC DNA]</scope>
    <source>
        <strain evidence="1">BV-YZ2020</strain>
    </source>
</reference>
<accession>A0ACB9PCT1</accession>
<dbReference type="Proteomes" id="UP000828941">
    <property type="component" value="Chromosome 5"/>
</dbReference>
<comment type="caution">
    <text evidence="1">The sequence shown here is derived from an EMBL/GenBank/DDBJ whole genome shotgun (WGS) entry which is preliminary data.</text>
</comment>
<keyword evidence="2" id="KW-1185">Reference proteome</keyword>
<protein>
    <submittedName>
        <fullName evidence="1">Uncharacterized protein</fullName>
    </submittedName>
</protein>
<gene>
    <name evidence="1" type="ORF">L6164_012395</name>
</gene>
<evidence type="ECO:0000313" key="2">
    <source>
        <dbReference type="Proteomes" id="UP000828941"/>
    </source>
</evidence>
<dbReference type="EMBL" id="CM039430">
    <property type="protein sequence ID" value="KAI4345256.1"/>
    <property type="molecule type" value="Genomic_DNA"/>
</dbReference>
<organism evidence="1 2">
    <name type="scientific">Bauhinia variegata</name>
    <name type="common">Purple orchid tree</name>
    <name type="synonym">Phanera variegata</name>
    <dbReference type="NCBI Taxonomy" id="167791"/>
    <lineage>
        <taxon>Eukaryota</taxon>
        <taxon>Viridiplantae</taxon>
        <taxon>Streptophyta</taxon>
        <taxon>Embryophyta</taxon>
        <taxon>Tracheophyta</taxon>
        <taxon>Spermatophyta</taxon>
        <taxon>Magnoliopsida</taxon>
        <taxon>eudicotyledons</taxon>
        <taxon>Gunneridae</taxon>
        <taxon>Pentapetalae</taxon>
        <taxon>rosids</taxon>
        <taxon>fabids</taxon>
        <taxon>Fabales</taxon>
        <taxon>Fabaceae</taxon>
        <taxon>Cercidoideae</taxon>
        <taxon>Cercideae</taxon>
        <taxon>Bauhiniinae</taxon>
        <taxon>Bauhinia</taxon>
    </lineage>
</organism>
<sequence>MNGESRRRGGDRDRDRRNPRRSKKQKLIRTVEEELESKLGFDLFSEGKKRLGSLLNFASSSWEDEETHKDGSTFKSKYWFRPYFDAVTKIADIEIAEKENLELKNHLSGLQKSYLKMSFDTVQQLMNVKSDLMHVVERNQAKSDIAEAYESILTVGVDIDDLEYTPKPKYEGCFKVTNVLNEVELLKLWFSHMQDVKPYMSRIMELGFQWDKGQGECRAKFAWVKCDSYLPQGSHGHKAVTKAKLGYDPWS</sequence>